<name>A0A9D9HND8_9SPIR</name>
<reference evidence="7" key="2">
    <citation type="journal article" date="2021" name="PeerJ">
        <title>Extensive microbial diversity within the chicken gut microbiome revealed by metagenomics and culture.</title>
        <authorList>
            <person name="Gilroy R."/>
            <person name="Ravi A."/>
            <person name="Getino M."/>
            <person name="Pursley I."/>
            <person name="Horton D.L."/>
            <person name="Alikhan N.F."/>
            <person name="Baker D."/>
            <person name="Gharbi K."/>
            <person name="Hall N."/>
            <person name="Watson M."/>
            <person name="Adriaenssens E.M."/>
            <person name="Foster-Nyarko E."/>
            <person name="Jarju S."/>
            <person name="Secka A."/>
            <person name="Antonio M."/>
            <person name="Oren A."/>
            <person name="Chaudhuri R.R."/>
            <person name="La Ragione R."/>
            <person name="Hildebrand F."/>
            <person name="Pallen M.J."/>
        </authorList>
    </citation>
    <scope>NUCLEOTIDE SEQUENCE</scope>
    <source>
        <strain evidence="7">10532</strain>
    </source>
</reference>
<feature type="transmembrane region" description="Helical" evidence="6">
    <location>
        <begin position="412"/>
        <end position="430"/>
    </location>
</feature>
<feature type="transmembrane region" description="Helical" evidence="6">
    <location>
        <begin position="99"/>
        <end position="120"/>
    </location>
</feature>
<evidence type="ECO:0000256" key="4">
    <source>
        <dbReference type="ARBA" id="ARBA00023136"/>
    </source>
</evidence>
<feature type="region of interest" description="Disordered" evidence="5">
    <location>
        <begin position="658"/>
        <end position="695"/>
    </location>
</feature>
<evidence type="ECO:0000256" key="3">
    <source>
        <dbReference type="ARBA" id="ARBA00022989"/>
    </source>
</evidence>
<gene>
    <name evidence="7" type="ORF">IAA81_02295</name>
</gene>
<organism evidence="7 8">
    <name type="scientific">Candidatus Gallitreponema excrementavium</name>
    <dbReference type="NCBI Taxonomy" id="2840840"/>
    <lineage>
        <taxon>Bacteria</taxon>
        <taxon>Pseudomonadati</taxon>
        <taxon>Spirochaetota</taxon>
        <taxon>Spirochaetia</taxon>
        <taxon>Spirochaetales</taxon>
        <taxon>Candidatus Gallitreponema</taxon>
    </lineage>
</organism>
<dbReference type="EMBL" id="JADIMM010000025">
    <property type="protein sequence ID" value="MBO8457041.1"/>
    <property type="molecule type" value="Genomic_DNA"/>
</dbReference>
<feature type="transmembrane region" description="Helical" evidence="6">
    <location>
        <begin position="241"/>
        <end position="262"/>
    </location>
</feature>
<comment type="caution">
    <text evidence="7">The sequence shown here is derived from an EMBL/GenBank/DDBJ whole genome shotgun (WGS) entry which is preliminary data.</text>
</comment>
<keyword evidence="4 6" id="KW-0472">Membrane</keyword>
<comment type="subcellular location">
    <subcellularLocation>
        <location evidence="1">Membrane</location>
        <topology evidence="1">Multi-pass membrane protein</topology>
    </subcellularLocation>
</comment>
<evidence type="ECO:0000256" key="5">
    <source>
        <dbReference type="SAM" id="MobiDB-lite"/>
    </source>
</evidence>
<accession>A0A9D9HND8</accession>
<proteinExistence type="predicted"/>
<reference evidence="7" key="1">
    <citation type="submission" date="2020-10" db="EMBL/GenBank/DDBJ databases">
        <authorList>
            <person name="Gilroy R."/>
        </authorList>
    </citation>
    <scope>NUCLEOTIDE SEQUENCE</scope>
    <source>
        <strain evidence="7">10532</strain>
    </source>
</reference>
<evidence type="ECO:0000256" key="2">
    <source>
        <dbReference type="ARBA" id="ARBA00022692"/>
    </source>
</evidence>
<feature type="transmembrane region" description="Helical" evidence="6">
    <location>
        <begin position="7"/>
        <end position="25"/>
    </location>
</feature>
<feature type="transmembrane region" description="Helical" evidence="6">
    <location>
        <begin position="387"/>
        <end position="406"/>
    </location>
</feature>
<dbReference type="Pfam" id="PF04610">
    <property type="entry name" value="TrbL"/>
    <property type="match status" value="1"/>
</dbReference>
<dbReference type="PANTHER" id="PTHR21525:SF9">
    <property type="entry name" value="CHANNEL_COLICIN DOMAIN-CONTAINING PROTEIN"/>
    <property type="match status" value="1"/>
</dbReference>
<feature type="transmembrane region" description="Helical" evidence="6">
    <location>
        <begin position="442"/>
        <end position="462"/>
    </location>
</feature>
<feature type="compositionally biased region" description="Polar residues" evidence="5">
    <location>
        <begin position="661"/>
        <end position="674"/>
    </location>
</feature>
<dbReference type="GO" id="GO:0016020">
    <property type="term" value="C:membrane"/>
    <property type="evidence" value="ECO:0007669"/>
    <property type="project" value="UniProtKB-SubCell"/>
</dbReference>
<evidence type="ECO:0000256" key="1">
    <source>
        <dbReference type="ARBA" id="ARBA00004141"/>
    </source>
</evidence>
<evidence type="ECO:0000313" key="8">
    <source>
        <dbReference type="Proteomes" id="UP000823638"/>
    </source>
</evidence>
<keyword evidence="3 6" id="KW-1133">Transmembrane helix</keyword>
<sequence length="695" mass="74305">MNRYKKLYIFIILMFTAMGLYGGPIDSTITATAANDFRVFDLPLISGIGYFIKTISTFGYVAGYLATILGVVGVAWNAFRLIFGTQQVRKACVDIGAKFLLFTVIVNLYGSIISGTMTLATDLGLYAGGGYYETRQTMETMFLDLTEKSRAADEALEAYYNAMGESGKKISDTTIRMIAKNTGATPDEIREKMEKFKAQESRYGDLNLENIGKGAVSAGGITGGAIAGAAIGSLVPGVGTVIGGIVGGLIGGIGGWFLGGWVGEKADNAISEHNMYKNVQDAQYKKILQDINDGDYKQAFLLLKALNDVITPTIAEDGTISYIYDPRIYLKGANGSGIEILSPGAIIKTGVLWANIIKTMEASEYDSDAGNFLERSLDGTFNSLTRWLMQIILVIGIIASMIFATIQYCMAVFEYFIVTSMGVLFIPCVLWDGTKTYASKLIVLFLSFFVKITVTILCLFFVVNIFSKGASVIVTSGDPTSLANFAYLFFIIIMGFVLTQNAPQIAMTMLNGTPQLSMGEFLHAAATVGAGAALAKQAATTVGNKVGTPLGHVAQGANAGISEGLAAFSGSRDGGATVRESLRQGVSQTASAWRSGIVNQTSRLITGRDSATAVNASSLHSGVGSVNSEKFENKINKNNANANGTINNQSINEYYRFQAEKNAQQNAGSGNQKTVPEPEKLQEPLGQEKSDLEQI</sequence>
<dbReference type="GO" id="GO:0030255">
    <property type="term" value="P:protein secretion by the type IV secretion system"/>
    <property type="evidence" value="ECO:0007669"/>
    <property type="project" value="InterPro"/>
</dbReference>
<keyword evidence="2 6" id="KW-0812">Transmembrane</keyword>
<dbReference type="Proteomes" id="UP000823638">
    <property type="component" value="Unassembled WGS sequence"/>
</dbReference>
<dbReference type="PANTHER" id="PTHR21525">
    <property type="entry name" value="MOTILE SPERM PROTEIN"/>
    <property type="match status" value="1"/>
</dbReference>
<evidence type="ECO:0000256" key="6">
    <source>
        <dbReference type="SAM" id="Phobius"/>
    </source>
</evidence>
<dbReference type="AlphaFoldDB" id="A0A9D9HND8"/>
<dbReference type="InterPro" id="IPR007688">
    <property type="entry name" value="Conjugal_tfr_TrbL/VirB6"/>
</dbReference>
<feature type="transmembrane region" description="Helical" evidence="6">
    <location>
        <begin position="482"/>
        <end position="499"/>
    </location>
</feature>
<feature type="transmembrane region" description="Helical" evidence="6">
    <location>
        <begin position="58"/>
        <end position="79"/>
    </location>
</feature>
<evidence type="ECO:0000313" key="7">
    <source>
        <dbReference type="EMBL" id="MBO8457041.1"/>
    </source>
</evidence>
<feature type="compositionally biased region" description="Basic and acidic residues" evidence="5">
    <location>
        <begin position="676"/>
        <end position="695"/>
    </location>
</feature>
<protein>
    <submittedName>
        <fullName evidence="7">Type IV secretion system protein</fullName>
    </submittedName>
</protein>